<evidence type="ECO:0000313" key="1">
    <source>
        <dbReference type="EMBL" id="KAF5765319.1"/>
    </source>
</evidence>
<gene>
    <name evidence="1" type="ORF">HanXRQr2_Chr15g0702441</name>
</gene>
<dbReference type="Proteomes" id="UP000215914">
    <property type="component" value="Unassembled WGS sequence"/>
</dbReference>
<reference evidence="1" key="1">
    <citation type="journal article" date="2017" name="Nature">
        <title>The sunflower genome provides insights into oil metabolism, flowering and Asterid evolution.</title>
        <authorList>
            <person name="Badouin H."/>
            <person name="Gouzy J."/>
            <person name="Grassa C.J."/>
            <person name="Murat F."/>
            <person name="Staton S.E."/>
            <person name="Cottret L."/>
            <person name="Lelandais-Briere C."/>
            <person name="Owens G.L."/>
            <person name="Carrere S."/>
            <person name="Mayjonade B."/>
            <person name="Legrand L."/>
            <person name="Gill N."/>
            <person name="Kane N.C."/>
            <person name="Bowers J.E."/>
            <person name="Hubner S."/>
            <person name="Bellec A."/>
            <person name="Berard A."/>
            <person name="Berges H."/>
            <person name="Blanchet N."/>
            <person name="Boniface M.C."/>
            <person name="Brunel D."/>
            <person name="Catrice O."/>
            <person name="Chaidir N."/>
            <person name="Claudel C."/>
            <person name="Donnadieu C."/>
            <person name="Faraut T."/>
            <person name="Fievet G."/>
            <person name="Helmstetter N."/>
            <person name="King M."/>
            <person name="Knapp S.J."/>
            <person name="Lai Z."/>
            <person name="Le Paslier M.C."/>
            <person name="Lippi Y."/>
            <person name="Lorenzon L."/>
            <person name="Mandel J.R."/>
            <person name="Marage G."/>
            <person name="Marchand G."/>
            <person name="Marquand E."/>
            <person name="Bret-Mestries E."/>
            <person name="Morien E."/>
            <person name="Nambeesan S."/>
            <person name="Nguyen T."/>
            <person name="Pegot-Espagnet P."/>
            <person name="Pouilly N."/>
            <person name="Raftis F."/>
            <person name="Sallet E."/>
            <person name="Schiex T."/>
            <person name="Thomas J."/>
            <person name="Vandecasteele C."/>
            <person name="Vares D."/>
            <person name="Vear F."/>
            <person name="Vautrin S."/>
            <person name="Crespi M."/>
            <person name="Mangin B."/>
            <person name="Burke J.M."/>
            <person name="Salse J."/>
            <person name="Munos S."/>
            <person name="Vincourt P."/>
            <person name="Rieseberg L.H."/>
            <person name="Langlade N.B."/>
        </authorList>
    </citation>
    <scope>NUCLEOTIDE SEQUENCE</scope>
    <source>
        <tissue evidence="1">Leaves</tissue>
    </source>
</reference>
<organism evidence="1 2">
    <name type="scientific">Helianthus annuus</name>
    <name type="common">Common sunflower</name>
    <dbReference type="NCBI Taxonomy" id="4232"/>
    <lineage>
        <taxon>Eukaryota</taxon>
        <taxon>Viridiplantae</taxon>
        <taxon>Streptophyta</taxon>
        <taxon>Embryophyta</taxon>
        <taxon>Tracheophyta</taxon>
        <taxon>Spermatophyta</taxon>
        <taxon>Magnoliopsida</taxon>
        <taxon>eudicotyledons</taxon>
        <taxon>Gunneridae</taxon>
        <taxon>Pentapetalae</taxon>
        <taxon>asterids</taxon>
        <taxon>campanulids</taxon>
        <taxon>Asterales</taxon>
        <taxon>Asteraceae</taxon>
        <taxon>Asteroideae</taxon>
        <taxon>Heliantheae alliance</taxon>
        <taxon>Heliantheae</taxon>
        <taxon>Helianthus</taxon>
    </lineage>
</organism>
<evidence type="ECO:0000313" key="2">
    <source>
        <dbReference type="Proteomes" id="UP000215914"/>
    </source>
</evidence>
<accession>A0A9K3E3D2</accession>
<proteinExistence type="predicted"/>
<comment type="caution">
    <text evidence="1">The sequence shown here is derived from an EMBL/GenBank/DDBJ whole genome shotgun (WGS) entry which is preliminary data.</text>
</comment>
<sequence>MRKTDNRVLLCVSLFKLVSNFPFVENLILATTNKCNNLKLSSHSLRTLVLKTFCDLEEIKFNAPNLVSFSYTCCTSGLMSLSMDKRWAMLRDSSRLKACMHCYPVSYIDTLCLWFQKLRLFLDKKNGFKVFNLYIHAIYSPKFRELEKLKEIKFPPYELELVELQLETHEESQAHIAFVDAVLWCCRPRTLTLRSFSPLTALEEHSDVVKFTYKKLLAQED</sequence>
<dbReference type="AlphaFoldDB" id="A0A9K3E3D2"/>
<keyword evidence="2" id="KW-1185">Reference proteome</keyword>
<protein>
    <submittedName>
        <fullName evidence="1">Uncharacterized protein</fullName>
    </submittedName>
</protein>
<dbReference type="EMBL" id="MNCJ02000330">
    <property type="protein sequence ID" value="KAF5765319.1"/>
    <property type="molecule type" value="Genomic_DNA"/>
</dbReference>
<name>A0A9K3E3D2_HELAN</name>
<reference evidence="1" key="2">
    <citation type="submission" date="2020-06" db="EMBL/GenBank/DDBJ databases">
        <title>Helianthus annuus Genome sequencing and assembly Release 2.</title>
        <authorList>
            <person name="Gouzy J."/>
            <person name="Langlade N."/>
            <person name="Munos S."/>
        </authorList>
    </citation>
    <scope>NUCLEOTIDE SEQUENCE</scope>
    <source>
        <tissue evidence="1">Leaves</tissue>
    </source>
</reference>
<dbReference type="Gramene" id="mRNA:HanXRQr2_Chr15g0702441">
    <property type="protein sequence ID" value="mRNA:HanXRQr2_Chr15g0702441"/>
    <property type="gene ID" value="HanXRQr2_Chr15g0702441"/>
</dbReference>